<proteinExistence type="predicted"/>
<feature type="compositionally biased region" description="Polar residues" evidence="1">
    <location>
        <begin position="146"/>
        <end position="155"/>
    </location>
</feature>
<comment type="caution">
    <text evidence="2">The sequence shown here is derived from an EMBL/GenBank/DDBJ whole genome shotgun (WGS) entry which is preliminary data.</text>
</comment>
<gene>
    <name evidence="2" type="ORF">ACFQDD_12820</name>
</gene>
<dbReference type="AlphaFoldDB" id="A0ABD5T8C3"/>
<sequence>AFEPREAFVVEFPAAEAAVSTAVEFGHRVGNQHWDVAVEGTAVYIPVAADRAIIEDVLGPYLPPEATTRYETVAAERFIEDSDSGGDRGHGSAADHKHGQSHEQNHSHDHESGHGHDGHGHEHETGHGHGDHSHNHEHSHDHNGDTQPSTREGDR</sequence>
<feature type="non-terminal residue" evidence="2">
    <location>
        <position position="1"/>
    </location>
</feature>
<evidence type="ECO:0000313" key="2">
    <source>
        <dbReference type="EMBL" id="MFC6772386.1"/>
    </source>
</evidence>
<reference evidence="2 3" key="1">
    <citation type="journal article" date="2019" name="Int. J. Syst. Evol. Microbiol.">
        <title>The Global Catalogue of Microorganisms (GCM) 10K type strain sequencing project: providing services to taxonomists for standard genome sequencing and annotation.</title>
        <authorList>
            <consortium name="The Broad Institute Genomics Platform"/>
            <consortium name="The Broad Institute Genome Sequencing Center for Infectious Disease"/>
            <person name="Wu L."/>
            <person name="Ma J."/>
        </authorList>
    </citation>
    <scope>NUCLEOTIDE SEQUENCE [LARGE SCALE GENOMIC DNA]</scope>
    <source>
        <strain evidence="2 3">PJ61</strain>
    </source>
</reference>
<protein>
    <submittedName>
        <fullName evidence="2">Urease accessory protein UreE</fullName>
    </submittedName>
</protein>
<feature type="compositionally biased region" description="Basic and acidic residues" evidence="1">
    <location>
        <begin position="77"/>
        <end position="144"/>
    </location>
</feature>
<evidence type="ECO:0000256" key="1">
    <source>
        <dbReference type="SAM" id="MobiDB-lite"/>
    </source>
</evidence>
<evidence type="ECO:0000313" key="3">
    <source>
        <dbReference type="Proteomes" id="UP001596274"/>
    </source>
</evidence>
<organism evidence="2 3">
    <name type="scientific">Halorubrum pallidum</name>
    <dbReference type="NCBI Taxonomy" id="1526114"/>
    <lineage>
        <taxon>Archaea</taxon>
        <taxon>Methanobacteriati</taxon>
        <taxon>Methanobacteriota</taxon>
        <taxon>Stenosarchaea group</taxon>
        <taxon>Halobacteria</taxon>
        <taxon>Halobacteriales</taxon>
        <taxon>Haloferacaceae</taxon>
        <taxon>Halorubrum</taxon>
    </lineage>
</organism>
<name>A0ABD5T8C3_9EURY</name>
<dbReference type="EMBL" id="JBHSWT010000770">
    <property type="protein sequence ID" value="MFC6772386.1"/>
    <property type="molecule type" value="Genomic_DNA"/>
</dbReference>
<feature type="region of interest" description="Disordered" evidence="1">
    <location>
        <begin position="76"/>
        <end position="155"/>
    </location>
</feature>
<dbReference type="Proteomes" id="UP001596274">
    <property type="component" value="Unassembled WGS sequence"/>
</dbReference>
<accession>A0ABD5T8C3</accession>
<keyword evidence="3" id="KW-1185">Reference proteome</keyword>